<evidence type="ECO:0000256" key="1">
    <source>
        <dbReference type="SAM" id="MobiDB-lite"/>
    </source>
</evidence>
<feature type="region of interest" description="Disordered" evidence="1">
    <location>
        <begin position="23"/>
        <end position="137"/>
    </location>
</feature>
<dbReference type="Proteomes" id="UP000222788">
    <property type="component" value="Unassembled WGS sequence"/>
</dbReference>
<dbReference type="PANTHER" id="PTHR28094:SF2">
    <property type="entry name" value="BACTERIOPHAGE T5 ORF172 DNA-BINDING DOMAIN-CONTAINING PROTEIN"/>
    <property type="match status" value="1"/>
</dbReference>
<feature type="region of interest" description="Disordered" evidence="1">
    <location>
        <begin position="248"/>
        <end position="274"/>
    </location>
</feature>
<name>A0A2C5XCN8_9PEZI</name>
<accession>A0A2C5XCN8</accession>
<protein>
    <recommendedName>
        <fullName evidence="2">Bacteriophage T5 Orf172 DNA-binding domain-containing protein</fullName>
    </recommendedName>
</protein>
<reference evidence="3 4" key="1">
    <citation type="journal article" date="2013" name="Fungal Biol.">
        <title>Analysis of microsatellite markers in the genome of the plant pathogen Ceratocystis fimbriata.</title>
        <authorList>
            <person name="Simpson M.C."/>
            <person name="Wilken P.M."/>
            <person name="Coetzee M.P."/>
            <person name="Wingfield M.J."/>
            <person name="Wingfield B.D."/>
        </authorList>
    </citation>
    <scope>NUCLEOTIDE SEQUENCE [LARGE SCALE GENOMIC DNA]</scope>
    <source>
        <strain evidence="3 4">CBS 114723</strain>
    </source>
</reference>
<keyword evidence="4" id="KW-1185">Reference proteome</keyword>
<comment type="caution">
    <text evidence="3">The sequence shown here is derived from an EMBL/GenBank/DDBJ whole genome shotgun (WGS) entry which is preliminary data.</text>
</comment>
<dbReference type="AlphaFoldDB" id="A0A2C5XCN8"/>
<evidence type="ECO:0000259" key="2">
    <source>
        <dbReference type="SMART" id="SM00974"/>
    </source>
</evidence>
<organism evidence="3 4">
    <name type="scientific">Ceratocystis fimbriata CBS 114723</name>
    <dbReference type="NCBI Taxonomy" id="1035309"/>
    <lineage>
        <taxon>Eukaryota</taxon>
        <taxon>Fungi</taxon>
        <taxon>Dikarya</taxon>
        <taxon>Ascomycota</taxon>
        <taxon>Pezizomycotina</taxon>
        <taxon>Sordariomycetes</taxon>
        <taxon>Hypocreomycetidae</taxon>
        <taxon>Microascales</taxon>
        <taxon>Ceratocystidaceae</taxon>
        <taxon>Ceratocystis</taxon>
    </lineage>
</organism>
<sequence>MPFVANTPESLLARTDSKISSNTCRGVTSAGKPCRRSVSPDKTAAPSRKKIRNEPQNTERYCWQHQDQAAHETPSKASSARPGMHQPGHRTSVDTLTDRLNLMGLEDKRQSHGRPSRPSGATYSRPPKPNAPAKKRHPILSLCCFGFPLDSSEPPSRPHHRPQHQSQARPQQKMPQLSHRPTSAVPAQVRPGHKRQQSQTGAYMKLIPPTLDPGTASILLAELAKGFTEAEEPGYIYMFWLTPDSDPAPPKDAARSLMEATLPSSRSPSKSAARRKPLLLKIGRAANVQRRMNQWSQQCGHSVEILRFYPYIPSGSTASPRMTPHVKKVERLIHLELSGMGMRAELDKCKVCGKDHREWFQVEQSREAVARVDEVIRRWVSWDEGRR</sequence>
<evidence type="ECO:0000313" key="4">
    <source>
        <dbReference type="Proteomes" id="UP000222788"/>
    </source>
</evidence>
<evidence type="ECO:0000313" key="3">
    <source>
        <dbReference type="EMBL" id="PHH54753.1"/>
    </source>
</evidence>
<dbReference type="OrthoDB" id="2417614at2759"/>
<dbReference type="SMART" id="SM00974">
    <property type="entry name" value="T5orf172"/>
    <property type="match status" value="1"/>
</dbReference>
<feature type="region of interest" description="Disordered" evidence="1">
    <location>
        <begin position="150"/>
        <end position="200"/>
    </location>
</feature>
<feature type="domain" description="Bacteriophage T5 Orf172 DNA-binding" evidence="2">
    <location>
        <begin position="274"/>
        <end position="372"/>
    </location>
</feature>
<dbReference type="EMBL" id="APWK03000020">
    <property type="protein sequence ID" value="PHH54753.1"/>
    <property type="molecule type" value="Genomic_DNA"/>
</dbReference>
<dbReference type="InterPro" id="IPR018306">
    <property type="entry name" value="Phage_T5_Orf172_DNA-bd"/>
</dbReference>
<reference evidence="3 4" key="2">
    <citation type="journal article" date="2013" name="IMA Fungus">
        <title>IMA Genome-F 1: Ceratocystis fimbriata: Draft nuclear genome sequence for the plant pathogen, Ceratocystis fimbriata.</title>
        <authorList>
            <person name="Wilken P.M."/>
            <person name="Steenkamp E.T."/>
            <person name="Wingfield M.J."/>
            <person name="de Beer Z.W."/>
            <person name="Wingfield B.D."/>
        </authorList>
    </citation>
    <scope>NUCLEOTIDE SEQUENCE [LARGE SCALE GENOMIC DNA]</scope>
    <source>
        <strain evidence="3 4">CBS 114723</strain>
    </source>
</reference>
<dbReference type="InterPro" id="IPR053006">
    <property type="entry name" value="Meiosis_regulatory"/>
</dbReference>
<dbReference type="STRING" id="1035309.A0A2C5XCN8"/>
<gene>
    <name evidence="3" type="ORF">CFIMG_007786RA00001</name>
</gene>
<dbReference type="PANTHER" id="PTHR28094">
    <property type="entry name" value="MEIOTICALLY UP-REGULATED GENE 113 PROTEIN"/>
    <property type="match status" value="1"/>
</dbReference>
<dbReference type="Pfam" id="PF10544">
    <property type="entry name" value="T5orf172"/>
    <property type="match status" value="1"/>
</dbReference>
<proteinExistence type="predicted"/>